<dbReference type="EMBL" id="CAJEWN010000053">
    <property type="protein sequence ID" value="CAD2153454.1"/>
    <property type="molecule type" value="Genomic_DNA"/>
</dbReference>
<proteinExistence type="predicted"/>
<feature type="transmembrane region" description="Helical" evidence="1">
    <location>
        <begin position="247"/>
        <end position="266"/>
    </location>
</feature>
<dbReference type="Proteomes" id="UP000580250">
    <property type="component" value="Unassembled WGS sequence"/>
</dbReference>
<feature type="transmembrane region" description="Helical" evidence="1">
    <location>
        <begin position="206"/>
        <end position="227"/>
    </location>
</feature>
<feature type="transmembrane region" description="Helical" evidence="1">
    <location>
        <begin position="165"/>
        <end position="185"/>
    </location>
</feature>
<dbReference type="AlphaFoldDB" id="A0A6V7UCN8"/>
<feature type="domain" description="7TM GPCR serpentine receptor class x (Srx)" evidence="2">
    <location>
        <begin position="22"/>
        <end position="140"/>
    </location>
</feature>
<feature type="transmembrane region" description="Helical" evidence="1">
    <location>
        <begin position="126"/>
        <end position="145"/>
    </location>
</feature>
<feature type="transmembrane region" description="Helical" evidence="1">
    <location>
        <begin position="39"/>
        <end position="58"/>
    </location>
</feature>
<feature type="transmembrane region" description="Helical" evidence="1">
    <location>
        <begin position="12"/>
        <end position="33"/>
    </location>
</feature>
<evidence type="ECO:0000259" key="2">
    <source>
        <dbReference type="Pfam" id="PF10328"/>
    </source>
</evidence>
<comment type="caution">
    <text evidence="3">The sequence shown here is derived from an EMBL/GenBank/DDBJ whole genome shotgun (WGS) entry which is preliminary data.</text>
</comment>
<accession>A0A6V7UCN8</accession>
<name>A0A6V7UCN8_MELEN</name>
<dbReference type="Gene3D" id="1.20.1070.10">
    <property type="entry name" value="Rhodopsin 7-helix transmembrane proteins"/>
    <property type="match status" value="1"/>
</dbReference>
<feature type="transmembrane region" description="Helical" evidence="1">
    <location>
        <begin position="95"/>
        <end position="114"/>
    </location>
</feature>
<protein>
    <recommendedName>
        <fullName evidence="2">7TM GPCR serpentine receptor class x (Srx) domain-containing protein</fullName>
    </recommendedName>
</protein>
<feature type="transmembrane region" description="Helical" evidence="1">
    <location>
        <begin position="70"/>
        <end position="89"/>
    </location>
</feature>
<keyword evidence="1" id="KW-1133">Transmembrane helix</keyword>
<sequence length="324" mass="37061">MNSADILKISRIIIEIGVILFTIFNLIIIHPLYKFSNERTALFILFSKSCINTSYMFYTSCQYIIVQLPFGISAFPSFINTIANLLHMMSYNGSIFHAAVLAMNRFHAVFFVFSYQRFWNIKNIKYIIIAMVSFTTVYAIGVLNITDGFLAVVANGIVVPGDLPLLSSFCLSAIIYLAILIKFIYDYITKRNTTAQVQDATVVKDRLLVLSICLISTLPSPILFANILLRTTLVYNALNDSPYDLSIIFAIYYALYNLNFVLMQFIEEPCLLIMSKEFRKLVKNQFVRNTQTNVVATTVYIPQASQQQRMRQFNLQRHNLVSNN</sequence>
<gene>
    <name evidence="3" type="ORF">MENT_LOCUS11137</name>
</gene>
<dbReference type="OrthoDB" id="5903527at2759"/>
<evidence type="ECO:0000313" key="4">
    <source>
        <dbReference type="Proteomes" id="UP000580250"/>
    </source>
</evidence>
<dbReference type="SUPFAM" id="SSF81321">
    <property type="entry name" value="Family A G protein-coupled receptor-like"/>
    <property type="match status" value="1"/>
</dbReference>
<organism evidence="3 4">
    <name type="scientific">Meloidogyne enterolobii</name>
    <name type="common">Root-knot nematode worm</name>
    <name type="synonym">Meloidogyne mayaguensis</name>
    <dbReference type="NCBI Taxonomy" id="390850"/>
    <lineage>
        <taxon>Eukaryota</taxon>
        <taxon>Metazoa</taxon>
        <taxon>Ecdysozoa</taxon>
        <taxon>Nematoda</taxon>
        <taxon>Chromadorea</taxon>
        <taxon>Rhabditida</taxon>
        <taxon>Tylenchina</taxon>
        <taxon>Tylenchomorpha</taxon>
        <taxon>Tylenchoidea</taxon>
        <taxon>Meloidogynidae</taxon>
        <taxon>Meloidogyninae</taxon>
        <taxon>Meloidogyne</taxon>
    </lineage>
</organism>
<dbReference type="InterPro" id="IPR019430">
    <property type="entry name" value="7TM_GPCR_serpentine_rcpt_Srx"/>
</dbReference>
<reference evidence="3 4" key="1">
    <citation type="submission" date="2020-08" db="EMBL/GenBank/DDBJ databases">
        <authorList>
            <person name="Koutsovoulos G."/>
            <person name="Danchin GJ E."/>
        </authorList>
    </citation>
    <scope>NUCLEOTIDE SEQUENCE [LARGE SCALE GENOMIC DNA]</scope>
</reference>
<keyword evidence="1" id="KW-0472">Membrane</keyword>
<keyword evidence="1" id="KW-0812">Transmembrane</keyword>
<evidence type="ECO:0000313" key="3">
    <source>
        <dbReference type="EMBL" id="CAD2153454.1"/>
    </source>
</evidence>
<dbReference type="Pfam" id="PF10328">
    <property type="entry name" value="7TM_GPCR_Srx"/>
    <property type="match status" value="1"/>
</dbReference>
<evidence type="ECO:0000256" key="1">
    <source>
        <dbReference type="SAM" id="Phobius"/>
    </source>
</evidence>